<organism evidence="2">
    <name type="scientific">Siphoviridae sp. ctmJp3</name>
    <dbReference type="NCBI Taxonomy" id="2825650"/>
    <lineage>
        <taxon>Viruses</taxon>
        <taxon>Duplodnaviria</taxon>
        <taxon>Heunggongvirae</taxon>
        <taxon>Uroviricota</taxon>
        <taxon>Caudoviricetes</taxon>
    </lineage>
</organism>
<sequence length="459" mass="53188">VHRFGNLSDGSNCGAFHANLNRDLTNRRWNIGGRIPGQSCRKHQNTPITVGHDLSQTACHGQIRKCNTSTRPVDEPIQPHRQPRKVQIGTAQLKTYCRHTHCGTPAFVRKAIDHYLQGKTSRRDVTRFLEHHPDLDDLAIRLAGQIRTGGFDHPRIRYFNRVEPISGKHRVIGREAVEQQILDHVAVIALMPLFDAKIGRWQTASIPDRGTNDARRVIRKWIREPSSKVFVKLDVRKCYPSIDRPTLKAMLSHDVGDMTLLRLVFHLIDSYAGDNGLNIGSYLSQYLANYYLSSIWHFCEHGLTKTRRHRDGTTTKRRLVTHVLFYMDDILLLGRSKRDLSIAARRITTFAHDRLKLDMHPEWNVKHVGIEPIDMVGYTFRPGRTNIRPGIFLRAGRTFARFRRHPRNLTLARRCASYYGYFIHSDSTLVRRRRQVDKTMRMAKRTLARANQQPRKEKR</sequence>
<accession>A0A8S5VBE9</accession>
<dbReference type="PROSITE" id="PS50878">
    <property type="entry name" value="RT_POL"/>
    <property type="match status" value="1"/>
</dbReference>
<name>A0A8S5VBE9_9CAUD</name>
<dbReference type="SUPFAM" id="SSF56672">
    <property type="entry name" value="DNA/RNA polymerases"/>
    <property type="match status" value="1"/>
</dbReference>
<dbReference type="EMBL" id="BK016238">
    <property type="protein sequence ID" value="DAG04089.1"/>
    <property type="molecule type" value="Genomic_DNA"/>
</dbReference>
<dbReference type="Pfam" id="PF00078">
    <property type="entry name" value="RVT_1"/>
    <property type="match status" value="1"/>
</dbReference>
<feature type="domain" description="Reverse transcriptase" evidence="1">
    <location>
        <begin position="153"/>
        <end position="380"/>
    </location>
</feature>
<evidence type="ECO:0000313" key="2">
    <source>
        <dbReference type="EMBL" id="DAG04089.1"/>
    </source>
</evidence>
<dbReference type="InterPro" id="IPR000477">
    <property type="entry name" value="RT_dom"/>
</dbReference>
<evidence type="ECO:0000259" key="1">
    <source>
        <dbReference type="PROSITE" id="PS50878"/>
    </source>
</evidence>
<feature type="non-terminal residue" evidence="2">
    <location>
        <position position="1"/>
    </location>
</feature>
<protein>
    <recommendedName>
        <fullName evidence="1">Reverse transcriptase domain-containing protein</fullName>
    </recommendedName>
</protein>
<dbReference type="InterPro" id="IPR043502">
    <property type="entry name" value="DNA/RNA_pol_sf"/>
</dbReference>
<dbReference type="CDD" id="cd01646">
    <property type="entry name" value="RT_Bac_retron_I"/>
    <property type="match status" value="1"/>
</dbReference>
<reference evidence="2" key="1">
    <citation type="journal article" date="2021" name="Proc. Natl. Acad. Sci. U.S.A.">
        <title>A Catalog of Tens of Thousands of Viruses from Human Metagenomes Reveals Hidden Associations with Chronic Diseases.</title>
        <authorList>
            <person name="Tisza M.J."/>
            <person name="Buck C.B."/>
        </authorList>
    </citation>
    <scope>NUCLEOTIDE SEQUENCE</scope>
    <source>
        <strain evidence="2">CtmJp3</strain>
    </source>
</reference>
<proteinExistence type="predicted"/>